<dbReference type="PROSITE" id="PS50011">
    <property type="entry name" value="PROTEIN_KINASE_DOM"/>
    <property type="match status" value="1"/>
</dbReference>
<dbReference type="SUPFAM" id="SSF56112">
    <property type="entry name" value="Protein kinase-like (PK-like)"/>
    <property type="match status" value="1"/>
</dbReference>
<feature type="compositionally biased region" description="Acidic residues" evidence="1">
    <location>
        <begin position="179"/>
        <end position="195"/>
    </location>
</feature>
<evidence type="ECO:0000259" key="2">
    <source>
        <dbReference type="PROSITE" id="PS50011"/>
    </source>
</evidence>
<dbReference type="STRING" id="155417.A0A4V1X9K9"/>
<name>A0A4V1X9K9_9PEZI</name>
<dbReference type="OrthoDB" id="4062651at2759"/>
<keyword evidence="4" id="KW-1185">Reference proteome</keyword>
<dbReference type="GO" id="GO:0005524">
    <property type="term" value="F:ATP binding"/>
    <property type="evidence" value="ECO:0007669"/>
    <property type="project" value="InterPro"/>
</dbReference>
<dbReference type="GO" id="GO:0004672">
    <property type="term" value="F:protein kinase activity"/>
    <property type="evidence" value="ECO:0007669"/>
    <property type="project" value="InterPro"/>
</dbReference>
<dbReference type="AlphaFoldDB" id="A0A4V1X9K9"/>
<organism evidence="3 4">
    <name type="scientific">Monosporascus ibericus</name>
    <dbReference type="NCBI Taxonomy" id="155417"/>
    <lineage>
        <taxon>Eukaryota</taxon>
        <taxon>Fungi</taxon>
        <taxon>Dikarya</taxon>
        <taxon>Ascomycota</taxon>
        <taxon>Pezizomycotina</taxon>
        <taxon>Sordariomycetes</taxon>
        <taxon>Xylariomycetidae</taxon>
        <taxon>Xylariales</taxon>
        <taxon>Xylariales incertae sedis</taxon>
        <taxon>Monosporascus</taxon>
    </lineage>
</organism>
<protein>
    <recommendedName>
        <fullName evidence="2">Protein kinase domain-containing protein</fullName>
    </recommendedName>
</protein>
<proteinExistence type="predicted"/>
<evidence type="ECO:0000256" key="1">
    <source>
        <dbReference type="SAM" id="MobiDB-lite"/>
    </source>
</evidence>
<evidence type="ECO:0000313" key="3">
    <source>
        <dbReference type="EMBL" id="RYO96346.1"/>
    </source>
</evidence>
<comment type="caution">
    <text evidence="3">The sequence shown here is derived from an EMBL/GenBank/DDBJ whole genome shotgun (WGS) entry which is preliminary data.</text>
</comment>
<accession>A0A4V1X9K9</accession>
<reference evidence="3 4" key="1">
    <citation type="submission" date="2018-06" db="EMBL/GenBank/DDBJ databases">
        <title>Complete Genomes of Monosporascus.</title>
        <authorList>
            <person name="Robinson A.J."/>
            <person name="Natvig D.O."/>
        </authorList>
    </citation>
    <scope>NUCLEOTIDE SEQUENCE [LARGE SCALE GENOMIC DNA]</scope>
    <source>
        <strain evidence="3 4">CBS 110550</strain>
    </source>
</reference>
<dbReference type="Gene3D" id="1.10.510.10">
    <property type="entry name" value="Transferase(Phosphotransferase) domain 1"/>
    <property type="match status" value="1"/>
</dbReference>
<dbReference type="Proteomes" id="UP000293360">
    <property type="component" value="Unassembled WGS sequence"/>
</dbReference>
<dbReference type="InterPro" id="IPR000719">
    <property type="entry name" value="Prot_kinase_dom"/>
</dbReference>
<feature type="region of interest" description="Disordered" evidence="1">
    <location>
        <begin position="158"/>
        <end position="224"/>
    </location>
</feature>
<feature type="domain" description="Protein kinase" evidence="2">
    <location>
        <begin position="97"/>
        <end position="488"/>
    </location>
</feature>
<gene>
    <name evidence="3" type="ORF">DL764_007482</name>
</gene>
<evidence type="ECO:0000313" key="4">
    <source>
        <dbReference type="Proteomes" id="UP000293360"/>
    </source>
</evidence>
<dbReference type="EMBL" id="QJNU01000515">
    <property type="protein sequence ID" value="RYO96346.1"/>
    <property type="molecule type" value="Genomic_DNA"/>
</dbReference>
<sequence length="513" mass="60027">MQQYRTRDGGAFGPGPVLWPMLPVPWRDRAAAAPSPFQPHGNVWMRHWSVCLWLRWRGSWTVPHRIRPNRGPILDQIIHQSQFGSEQDRRAWRRLKESKRCVLGFGGNGLAAHWRVHQDGHKKHRDVAVKIRLRSRRSLDLKKVKMVMRKLSRAAHIVQEVPPDPIGKPPGQNIPLELKEDDSSDEYGSSGDEDTPAYRPENRRRRKARSDFTQQELAGKAASRWRAPDDEKDFIVLEYLENSDLRNLIAKVRNIGAEFLNRVLWSFWLCLVKQCVAMAYYPRKFRPDRHRVPDRGSLDEFIPPGEQKWRRKRMVHFDYDPCNIFVGNLELGNLQHHLVPKLKLADFGLADEVKEQKRERRYNKLYYYVPEQFTDEWDFIPAERNAANIIEEPSLETTGYIRTAGAQHCLIRLHHPPQPPLAWWLDLDPDTSIVTYGNLLFDGQYDHVDPELRAMVNRCMAHNPLERPSLEQRLEHAEENCARVHHWLQNRILSAQSLRQEVGNPALFFRSVT</sequence>
<dbReference type="InterPro" id="IPR011009">
    <property type="entry name" value="Kinase-like_dom_sf"/>
</dbReference>